<proteinExistence type="inferred from homology"/>
<protein>
    <recommendedName>
        <fullName evidence="6">Flagellar secretion chaperone FliS</fullName>
    </recommendedName>
</protein>
<reference evidence="7 8" key="1">
    <citation type="submission" date="2017-07" db="EMBL/GenBank/DDBJ databases">
        <title>Paenibacillus herberti R33 genome sequencing and assembly.</title>
        <authorList>
            <person name="Su W."/>
        </authorList>
    </citation>
    <scope>NUCLEOTIDE SEQUENCE [LARGE SCALE GENOMIC DNA]</scope>
    <source>
        <strain evidence="7 8">R33</strain>
    </source>
</reference>
<evidence type="ECO:0000313" key="8">
    <source>
        <dbReference type="Proteomes" id="UP000215145"/>
    </source>
</evidence>
<comment type="similarity">
    <text evidence="2 6">Belongs to the FliS family.</text>
</comment>
<dbReference type="InterPro" id="IPR003713">
    <property type="entry name" value="FliS"/>
</dbReference>
<comment type="caution">
    <text evidence="7">The sequence shown here is derived from an EMBL/GenBank/DDBJ whole genome shotgun (WGS) entry which is preliminary data.</text>
</comment>
<dbReference type="PANTHER" id="PTHR34773">
    <property type="entry name" value="FLAGELLAR SECRETION CHAPERONE FLIS"/>
    <property type="match status" value="1"/>
</dbReference>
<dbReference type="GO" id="GO:0071973">
    <property type="term" value="P:bacterial-type flagellum-dependent cell motility"/>
    <property type="evidence" value="ECO:0007669"/>
    <property type="project" value="TreeGrafter"/>
</dbReference>
<dbReference type="PANTHER" id="PTHR34773:SF1">
    <property type="entry name" value="FLAGELLAR SECRETION CHAPERONE FLIS"/>
    <property type="match status" value="1"/>
</dbReference>
<evidence type="ECO:0000256" key="1">
    <source>
        <dbReference type="ARBA" id="ARBA00004514"/>
    </source>
</evidence>
<dbReference type="InterPro" id="IPR036584">
    <property type="entry name" value="FliS_sf"/>
</dbReference>
<dbReference type="GO" id="GO:0005829">
    <property type="term" value="C:cytosol"/>
    <property type="evidence" value="ECO:0007669"/>
    <property type="project" value="UniProtKB-SubCell"/>
</dbReference>
<sequence length="128" mass="14625">MIQSPYQKYQQLSAQTATPIQLVIMLYDGAIRFTKLGIEGISSRDFEKANQFLCKAEAIMHELVASLNFDYPISKQLVNLYEYMLHQLIQANVKKEASFAQEVVQHLTELRDSWKLAAGSNTQREVAQ</sequence>
<keyword evidence="4 6" id="KW-1005">Bacterial flagellum biogenesis</keyword>
<accession>A0A229NWF0</accession>
<evidence type="ECO:0000313" key="7">
    <source>
        <dbReference type="EMBL" id="OXM14124.1"/>
    </source>
</evidence>
<keyword evidence="7" id="KW-0969">Cilium</keyword>
<dbReference type="EMBL" id="NMUQ01000002">
    <property type="protein sequence ID" value="OXM14124.1"/>
    <property type="molecule type" value="Genomic_DNA"/>
</dbReference>
<evidence type="ECO:0000256" key="4">
    <source>
        <dbReference type="ARBA" id="ARBA00022795"/>
    </source>
</evidence>
<dbReference type="Gene3D" id="1.20.120.340">
    <property type="entry name" value="Flagellar protein FliS"/>
    <property type="match status" value="1"/>
</dbReference>
<dbReference type="SUPFAM" id="SSF101116">
    <property type="entry name" value="Flagellar export chaperone FliS"/>
    <property type="match status" value="1"/>
</dbReference>
<name>A0A229NWF0_9BACL</name>
<evidence type="ECO:0000256" key="6">
    <source>
        <dbReference type="PIRNR" id="PIRNR039090"/>
    </source>
</evidence>
<dbReference type="CDD" id="cd16098">
    <property type="entry name" value="FliS"/>
    <property type="match status" value="1"/>
</dbReference>
<gene>
    <name evidence="7" type="primary">fliS</name>
    <name evidence="7" type="ORF">CGZ75_14205</name>
</gene>
<dbReference type="Pfam" id="PF02561">
    <property type="entry name" value="FliS"/>
    <property type="match status" value="1"/>
</dbReference>
<dbReference type="Proteomes" id="UP000215145">
    <property type="component" value="Unassembled WGS sequence"/>
</dbReference>
<keyword evidence="7" id="KW-0282">Flagellum</keyword>
<evidence type="ECO:0000256" key="2">
    <source>
        <dbReference type="ARBA" id="ARBA00008787"/>
    </source>
</evidence>
<dbReference type="OrthoDB" id="1524959at2"/>
<keyword evidence="3 6" id="KW-0963">Cytoplasm</keyword>
<dbReference type="NCBIfam" id="TIGR00208">
    <property type="entry name" value="fliS"/>
    <property type="match status" value="1"/>
</dbReference>
<dbReference type="AlphaFoldDB" id="A0A229NWF0"/>
<organism evidence="7 8">
    <name type="scientific">Paenibacillus herberti</name>
    <dbReference type="NCBI Taxonomy" id="1619309"/>
    <lineage>
        <taxon>Bacteria</taxon>
        <taxon>Bacillati</taxon>
        <taxon>Bacillota</taxon>
        <taxon>Bacilli</taxon>
        <taxon>Bacillales</taxon>
        <taxon>Paenibacillaceae</taxon>
        <taxon>Paenibacillus</taxon>
    </lineage>
</organism>
<keyword evidence="5" id="KW-0143">Chaperone</keyword>
<evidence type="ECO:0000256" key="3">
    <source>
        <dbReference type="ARBA" id="ARBA00022490"/>
    </source>
</evidence>
<dbReference type="PIRSF" id="PIRSF039090">
    <property type="entry name" value="Flis"/>
    <property type="match status" value="1"/>
</dbReference>
<dbReference type="GO" id="GO:0044780">
    <property type="term" value="P:bacterial-type flagellum assembly"/>
    <property type="evidence" value="ECO:0007669"/>
    <property type="project" value="InterPro"/>
</dbReference>
<keyword evidence="8" id="KW-1185">Reference proteome</keyword>
<dbReference type="RefSeq" id="WP_089524946.1">
    <property type="nucleotide sequence ID" value="NZ_NMUQ01000002.1"/>
</dbReference>
<evidence type="ECO:0000256" key="5">
    <source>
        <dbReference type="ARBA" id="ARBA00023186"/>
    </source>
</evidence>
<keyword evidence="7" id="KW-0966">Cell projection</keyword>
<comment type="subcellular location">
    <subcellularLocation>
        <location evidence="1 6">Cytoplasm</location>
        <location evidence="1 6">Cytosol</location>
    </subcellularLocation>
</comment>